<evidence type="ECO:0000256" key="5">
    <source>
        <dbReference type="ARBA" id="ARBA00023002"/>
    </source>
</evidence>
<dbReference type="PRINTS" id="PR00083">
    <property type="entry name" value="HOLDHDRGNASE"/>
</dbReference>
<evidence type="ECO:0000256" key="4">
    <source>
        <dbReference type="ARBA" id="ARBA00022833"/>
    </source>
</evidence>
<evidence type="ECO:0000256" key="3">
    <source>
        <dbReference type="ARBA" id="ARBA00022723"/>
    </source>
</evidence>
<keyword evidence="3" id="KW-0479">Metal-binding</keyword>
<dbReference type="GO" id="GO:0005829">
    <property type="term" value="C:cytosol"/>
    <property type="evidence" value="ECO:0007669"/>
    <property type="project" value="TreeGrafter"/>
</dbReference>
<dbReference type="EMBL" id="LNQE01000906">
    <property type="protein sequence ID" value="KUG23468.1"/>
    <property type="molecule type" value="Genomic_DNA"/>
</dbReference>
<dbReference type="PANTHER" id="PTHR21256">
    <property type="entry name" value="HISTIDINOL DEHYDROGENASE HDH"/>
    <property type="match status" value="1"/>
</dbReference>
<comment type="caution">
    <text evidence="6">The sequence shown here is derived from an EMBL/GenBank/DDBJ whole genome shotgun (WGS) entry which is preliminary data.</text>
</comment>
<keyword evidence="4" id="KW-0862">Zinc</keyword>
<evidence type="ECO:0000256" key="2">
    <source>
        <dbReference type="ARBA" id="ARBA00010178"/>
    </source>
</evidence>
<dbReference type="FunFam" id="3.40.50.1980:FF:000001">
    <property type="entry name" value="Histidinol dehydrogenase"/>
    <property type="match status" value="1"/>
</dbReference>
<keyword evidence="5 6" id="KW-0560">Oxidoreductase</keyword>
<gene>
    <name evidence="6" type="ORF">ASZ90_006774</name>
</gene>
<sequence length="428" mass="46160">MKIIKSNAAGFEKFFNELRRRGGVHSPALLSSVAKIVSDVATQGDKALFRYTVKFDGYKLTAATVEVTAAEKKKALAQVKAEDLKVIRLAARRIETYHRHQVAQSFMIKKESGVEMGQRILPLRRVGIYAPGGKASYPSTILMAAIPARIAGVDEIILVTPAKDGKLNPLIAAAAEVSGVKRIFKIGGAQAIAALAYGTKTVPQVDKIAGPGNAYVAAAKKMVFGQVDIDMIAGPSEVIVIADKTARASFAAADMLAQVEHDEMAAALLLTDSETLAREVSLEIYRQTKSLLRKTTAEKSLTKYGAIIITRSIEEAVDIANSFAPEHLELMVKNPKKILNRVRNAGSVFLGSFTPEALGDYIAGTNHILPTGGTARFSSPLGVYDFYRRMSFLSFTKEAFNKMSVSTAHFAQMEGLDAHAKSVLARGK</sequence>
<dbReference type="GO" id="GO:0000105">
    <property type="term" value="P:L-histidine biosynthetic process"/>
    <property type="evidence" value="ECO:0007669"/>
    <property type="project" value="InterPro"/>
</dbReference>
<comment type="similarity">
    <text evidence="2">Belongs to the histidinol dehydrogenase family.</text>
</comment>
<dbReference type="InterPro" id="IPR001692">
    <property type="entry name" value="Histidinol_DH_CS"/>
</dbReference>
<dbReference type="GO" id="GO:0051287">
    <property type="term" value="F:NAD binding"/>
    <property type="evidence" value="ECO:0007669"/>
    <property type="project" value="InterPro"/>
</dbReference>
<dbReference type="CDD" id="cd06572">
    <property type="entry name" value="Histidinol_dh"/>
    <property type="match status" value="1"/>
</dbReference>
<dbReference type="Gene3D" id="1.20.5.1300">
    <property type="match status" value="1"/>
</dbReference>
<protein>
    <submittedName>
        <fullName evidence="6">Histidinol dehydrogenase</fullName>
        <ecNumber evidence="6">1.1.1.23</ecNumber>
    </submittedName>
</protein>
<dbReference type="HAMAP" id="MF_01024">
    <property type="entry name" value="HisD"/>
    <property type="match status" value="1"/>
</dbReference>
<name>A0A0W8FRL8_9ZZZZ</name>
<dbReference type="InterPro" id="IPR016161">
    <property type="entry name" value="Ald_DH/histidinol_DH"/>
</dbReference>
<organism evidence="6">
    <name type="scientific">hydrocarbon metagenome</name>
    <dbReference type="NCBI Taxonomy" id="938273"/>
    <lineage>
        <taxon>unclassified sequences</taxon>
        <taxon>metagenomes</taxon>
        <taxon>ecological metagenomes</taxon>
    </lineage>
</organism>
<evidence type="ECO:0000256" key="1">
    <source>
        <dbReference type="ARBA" id="ARBA00001947"/>
    </source>
</evidence>
<dbReference type="SUPFAM" id="SSF53720">
    <property type="entry name" value="ALDH-like"/>
    <property type="match status" value="1"/>
</dbReference>
<proteinExistence type="inferred from homology"/>
<comment type="cofactor">
    <cofactor evidence="1">
        <name>Zn(2+)</name>
        <dbReference type="ChEBI" id="CHEBI:29105"/>
    </cofactor>
</comment>
<dbReference type="InterPro" id="IPR022695">
    <property type="entry name" value="Histidinol_DH_monofunct"/>
</dbReference>
<dbReference type="PROSITE" id="PS00611">
    <property type="entry name" value="HISOL_DEHYDROGENASE"/>
    <property type="match status" value="1"/>
</dbReference>
<dbReference type="FunFam" id="3.40.50.1980:FF:000026">
    <property type="entry name" value="Histidinol dehydrogenase"/>
    <property type="match status" value="1"/>
</dbReference>
<reference evidence="6" key="1">
    <citation type="journal article" date="2015" name="Proc. Natl. Acad. Sci. U.S.A.">
        <title>Networks of energetic and metabolic interactions define dynamics in microbial communities.</title>
        <authorList>
            <person name="Embree M."/>
            <person name="Liu J.K."/>
            <person name="Al-Bassam M.M."/>
            <person name="Zengler K."/>
        </authorList>
    </citation>
    <scope>NUCLEOTIDE SEQUENCE</scope>
</reference>
<dbReference type="GO" id="GO:0004399">
    <property type="term" value="F:histidinol dehydrogenase activity"/>
    <property type="evidence" value="ECO:0007669"/>
    <property type="project" value="UniProtKB-EC"/>
</dbReference>
<dbReference type="NCBIfam" id="TIGR00069">
    <property type="entry name" value="hisD"/>
    <property type="match status" value="1"/>
</dbReference>
<dbReference type="Pfam" id="PF00815">
    <property type="entry name" value="Histidinol_dh"/>
    <property type="match status" value="1"/>
</dbReference>
<dbReference type="GO" id="GO:0046872">
    <property type="term" value="F:metal ion binding"/>
    <property type="evidence" value="ECO:0007669"/>
    <property type="project" value="UniProtKB-KW"/>
</dbReference>
<dbReference type="PANTHER" id="PTHR21256:SF2">
    <property type="entry name" value="HISTIDINE BIOSYNTHESIS TRIFUNCTIONAL PROTEIN"/>
    <property type="match status" value="1"/>
</dbReference>
<dbReference type="InterPro" id="IPR012131">
    <property type="entry name" value="Hstdl_DH"/>
</dbReference>
<evidence type="ECO:0000313" key="6">
    <source>
        <dbReference type="EMBL" id="KUG23468.1"/>
    </source>
</evidence>
<dbReference type="EC" id="1.1.1.23" evidence="6"/>
<dbReference type="PIRSF" id="PIRSF000099">
    <property type="entry name" value="Histidinol_dh"/>
    <property type="match status" value="1"/>
</dbReference>
<dbReference type="Gene3D" id="3.40.50.1980">
    <property type="entry name" value="Nitrogenase molybdenum iron protein domain"/>
    <property type="match status" value="2"/>
</dbReference>
<dbReference type="AlphaFoldDB" id="A0A0W8FRL8"/>
<accession>A0A0W8FRL8</accession>